<sequence>MTTDFPTRIAYAEARDIVDRVAAARRMPVQRLPLSRAHAHVLAQDLVATLAIPGFDNAAMDGFALRHADLSTEGEAILQLQGEQFAGAPAAPGIAAGGCVRITTGAPLPAGADTVLMKEHARVEGDRVHVLQPPAAGQHVRRMGEDVRPGDGLLQAGEVLTPSRVALAASQGLPELDVVRRPTVAVFTTGDELIEPGMPLADGQLYNSNREQLVGLLRADGLDPVAWPTLPDDPAQVESALRHAGEAFDLILTCGGVSAGEKDYLPALLQRRGRVHFWKTRMKPGMPALFADGGTLGPALFLCLPGNPVSVLATYHAFARPLLDGLQGRAPRSSWRARLASPWDKRHERLEFLRGRLSPGDDGTLQVEPNPADGSHRMRAAADSDVLIVLEEGARHYPPGTVVTVLPY</sequence>
<dbReference type="OrthoDB" id="9804758at2"/>
<keyword evidence="6" id="KW-0500">Molybdenum</keyword>
<dbReference type="NCBIfam" id="NF045515">
    <property type="entry name" value="Glp_gephyrin"/>
    <property type="match status" value="1"/>
</dbReference>
<dbReference type="Gene3D" id="2.170.190.11">
    <property type="entry name" value="Molybdopterin biosynthesis moea protein, domain 3"/>
    <property type="match status" value="1"/>
</dbReference>
<evidence type="ECO:0000256" key="2">
    <source>
        <dbReference type="ARBA" id="ARBA00005046"/>
    </source>
</evidence>
<dbReference type="UniPathway" id="UPA00344"/>
<dbReference type="EC" id="2.10.1.1" evidence="6"/>
<reference evidence="9 10" key="1">
    <citation type="submission" date="2019-03" db="EMBL/GenBank/DDBJ databases">
        <title>Luteimonas zhaokaii sp.nov., isolated from the rectal contents of Plateau pika in Yushu, Qinghai Province, China.</title>
        <authorList>
            <person name="Zhang G."/>
        </authorList>
    </citation>
    <scope>NUCLEOTIDE SEQUENCE [LARGE SCALE GENOMIC DNA]</scope>
    <source>
        <strain evidence="9 10">B9</strain>
    </source>
</reference>
<comment type="function">
    <text evidence="1 6">Catalyzes the insertion of molybdate into adenylated molybdopterin with the concomitant release of AMP.</text>
</comment>
<evidence type="ECO:0000259" key="8">
    <source>
        <dbReference type="SMART" id="SM00852"/>
    </source>
</evidence>
<dbReference type="CDD" id="cd00887">
    <property type="entry name" value="MoeA"/>
    <property type="match status" value="1"/>
</dbReference>
<dbReference type="Pfam" id="PF03453">
    <property type="entry name" value="MoeA_N"/>
    <property type="match status" value="1"/>
</dbReference>
<dbReference type="InterPro" id="IPR001453">
    <property type="entry name" value="MoaB/Mog_dom"/>
</dbReference>
<feature type="domain" description="MoaB/Mog" evidence="8">
    <location>
        <begin position="185"/>
        <end position="325"/>
    </location>
</feature>
<gene>
    <name evidence="9" type="ORF">E2F46_10465</name>
</gene>
<keyword evidence="6" id="KW-0460">Magnesium</keyword>
<dbReference type="InterPro" id="IPR036425">
    <property type="entry name" value="MoaB/Mog-like_dom_sf"/>
</dbReference>
<dbReference type="AlphaFoldDB" id="A0A4V3ALK0"/>
<dbReference type="Proteomes" id="UP000294796">
    <property type="component" value="Unassembled WGS sequence"/>
</dbReference>
<comment type="cofactor">
    <cofactor evidence="6">
        <name>Mg(2+)</name>
        <dbReference type="ChEBI" id="CHEBI:18420"/>
    </cofactor>
</comment>
<evidence type="ECO:0000256" key="7">
    <source>
        <dbReference type="SAM" id="MobiDB-lite"/>
    </source>
</evidence>
<dbReference type="GO" id="GO:0061599">
    <property type="term" value="F:molybdopterin molybdotransferase activity"/>
    <property type="evidence" value="ECO:0007669"/>
    <property type="project" value="UniProtKB-UniRule"/>
</dbReference>
<keyword evidence="6" id="KW-0479">Metal-binding</keyword>
<dbReference type="Pfam" id="PF00994">
    <property type="entry name" value="MoCF_biosynth"/>
    <property type="match status" value="1"/>
</dbReference>
<dbReference type="InterPro" id="IPR036135">
    <property type="entry name" value="MoeA_linker/N_sf"/>
</dbReference>
<evidence type="ECO:0000256" key="1">
    <source>
        <dbReference type="ARBA" id="ARBA00002901"/>
    </source>
</evidence>
<dbReference type="Gene3D" id="3.40.980.10">
    <property type="entry name" value="MoaB/Mog-like domain"/>
    <property type="match status" value="1"/>
</dbReference>
<accession>A0A4V3ALK0</accession>
<evidence type="ECO:0000256" key="4">
    <source>
        <dbReference type="ARBA" id="ARBA00023150"/>
    </source>
</evidence>
<dbReference type="SUPFAM" id="SSF53218">
    <property type="entry name" value="Molybdenum cofactor biosynthesis proteins"/>
    <property type="match status" value="1"/>
</dbReference>
<dbReference type="SUPFAM" id="SSF63882">
    <property type="entry name" value="MoeA N-terminal region -like"/>
    <property type="match status" value="1"/>
</dbReference>
<dbReference type="Gene3D" id="3.90.105.10">
    <property type="entry name" value="Molybdopterin biosynthesis moea protein, domain 2"/>
    <property type="match status" value="1"/>
</dbReference>
<dbReference type="PANTHER" id="PTHR10192">
    <property type="entry name" value="MOLYBDOPTERIN BIOSYNTHESIS PROTEIN"/>
    <property type="match status" value="1"/>
</dbReference>
<dbReference type="FunFam" id="2.170.190.11:FF:000004">
    <property type="entry name" value="Molybdopterin molybdenumtransferase"/>
    <property type="match status" value="1"/>
</dbReference>
<comment type="caution">
    <text evidence="9">The sequence shown here is derived from an EMBL/GenBank/DDBJ whole genome shotgun (WGS) entry which is preliminary data.</text>
</comment>
<dbReference type="InterPro" id="IPR005111">
    <property type="entry name" value="MoeA_C_domain_IV"/>
</dbReference>
<dbReference type="InterPro" id="IPR036688">
    <property type="entry name" value="MoeA_C_domain_IV_sf"/>
</dbReference>
<organism evidence="9 10">
    <name type="scientific">Luteimonas aestuarii</name>
    <dbReference type="NCBI Taxonomy" id="453837"/>
    <lineage>
        <taxon>Bacteria</taxon>
        <taxon>Pseudomonadati</taxon>
        <taxon>Pseudomonadota</taxon>
        <taxon>Gammaproteobacteria</taxon>
        <taxon>Lysobacterales</taxon>
        <taxon>Lysobacteraceae</taxon>
        <taxon>Luteimonas</taxon>
    </lineage>
</organism>
<dbReference type="GO" id="GO:0006777">
    <property type="term" value="P:Mo-molybdopterin cofactor biosynthetic process"/>
    <property type="evidence" value="ECO:0007669"/>
    <property type="project" value="UniProtKB-UniRule"/>
</dbReference>
<comment type="similarity">
    <text evidence="3 6">Belongs to the MoeA family.</text>
</comment>
<proteinExistence type="inferred from homology"/>
<dbReference type="InterPro" id="IPR005110">
    <property type="entry name" value="MoeA_linker/N"/>
</dbReference>
<feature type="region of interest" description="Disordered" evidence="7">
    <location>
        <begin position="355"/>
        <end position="378"/>
    </location>
</feature>
<evidence type="ECO:0000256" key="6">
    <source>
        <dbReference type="RuleBase" id="RU365090"/>
    </source>
</evidence>
<dbReference type="SUPFAM" id="SSF63867">
    <property type="entry name" value="MoeA C-terminal domain-like"/>
    <property type="match status" value="1"/>
</dbReference>
<evidence type="ECO:0000313" key="10">
    <source>
        <dbReference type="Proteomes" id="UP000294796"/>
    </source>
</evidence>
<name>A0A4V3ALK0_9GAMM</name>
<dbReference type="Gene3D" id="2.40.340.10">
    <property type="entry name" value="MoeA, C-terminal, domain IV"/>
    <property type="match status" value="1"/>
</dbReference>
<dbReference type="InterPro" id="IPR038987">
    <property type="entry name" value="MoeA-like"/>
</dbReference>
<protein>
    <recommendedName>
        <fullName evidence="6">Molybdopterin molybdenumtransferase</fullName>
        <ecNumber evidence="6">2.10.1.1</ecNumber>
    </recommendedName>
</protein>
<dbReference type="GO" id="GO:0046872">
    <property type="term" value="F:metal ion binding"/>
    <property type="evidence" value="ECO:0007669"/>
    <property type="project" value="UniProtKB-UniRule"/>
</dbReference>
<dbReference type="RefSeq" id="WP_133322036.1">
    <property type="nucleotide sequence ID" value="NZ_SMTF01000008.1"/>
</dbReference>
<dbReference type="EMBL" id="SMTF01000008">
    <property type="protein sequence ID" value="TDK23341.1"/>
    <property type="molecule type" value="Genomic_DNA"/>
</dbReference>
<dbReference type="GO" id="GO:0005829">
    <property type="term" value="C:cytosol"/>
    <property type="evidence" value="ECO:0007669"/>
    <property type="project" value="TreeGrafter"/>
</dbReference>
<keyword evidence="6 9" id="KW-0808">Transferase</keyword>
<evidence type="ECO:0000256" key="3">
    <source>
        <dbReference type="ARBA" id="ARBA00010763"/>
    </source>
</evidence>
<dbReference type="Pfam" id="PF03454">
    <property type="entry name" value="MoeA_C"/>
    <property type="match status" value="1"/>
</dbReference>
<keyword evidence="10" id="KW-1185">Reference proteome</keyword>
<dbReference type="SMART" id="SM00852">
    <property type="entry name" value="MoCF_biosynth"/>
    <property type="match status" value="1"/>
</dbReference>
<evidence type="ECO:0000313" key="9">
    <source>
        <dbReference type="EMBL" id="TDK23341.1"/>
    </source>
</evidence>
<keyword evidence="4 6" id="KW-0501">Molybdenum cofactor biosynthesis</keyword>
<comment type="catalytic activity">
    <reaction evidence="5">
        <text>adenylyl-molybdopterin + molybdate = Mo-molybdopterin + AMP + H(+)</text>
        <dbReference type="Rhea" id="RHEA:35047"/>
        <dbReference type="ChEBI" id="CHEBI:15378"/>
        <dbReference type="ChEBI" id="CHEBI:36264"/>
        <dbReference type="ChEBI" id="CHEBI:62727"/>
        <dbReference type="ChEBI" id="CHEBI:71302"/>
        <dbReference type="ChEBI" id="CHEBI:456215"/>
        <dbReference type="EC" id="2.10.1.1"/>
    </reaction>
</comment>
<evidence type="ECO:0000256" key="5">
    <source>
        <dbReference type="ARBA" id="ARBA00047317"/>
    </source>
</evidence>
<dbReference type="PANTHER" id="PTHR10192:SF5">
    <property type="entry name" value="GEPHYRIN"/>
    <property type="match status" value="1"/>
</dbReference>
<comment type="pathway">
    <text evidence="2 6">Cofactor biosynthesis; molybdopterin biosynthesis.</text>
</comment>